<keyword evidence="2" id="KW-1185">Reference proteome</keyword>
<sequence length="197" mass="21885">MTIIQDTTHPRPTMNPHSQRLPLKSAISNSFPSLGPPTIQDAGDMSSNTIMLSSCTTWMTSTLNAQKEVAADIPTSRVLSPLADLTCGKLHQNMDKKVMEWMNLVHPHIPYLHHLLIIMLVLSYCEEINKDGVVSLTKTSLEKYPDVLGITDNCYKSGSLRTFRNCRYSGIILRCQKVSLASDEVVIKATELASQRA</sequence>
<accession>A0A1C7M2K0</accession>
<protein>
    <submittedName>
        <fullName evidence="1">Uncharacterized protein</fullName>
    </submittedName>
</protein>
<reference evidence="1 2" key="1">
    <citation type="submission" date="2016-03" db="EMBL/GenBank/DDBJ databases">
        <title>Whole genome sequencing of Grifola frondosa 9006-11.</title>
        <authorList>
            <person name="Min B."/>
            <person name="Park H."/>
            <person name="Kim J.-G."/>
            <person name="Cho H."/>
            <person name="Oh Y.-L."/>
            <person name="Kong W.-S."/>
            <person name="Choi I.-G."/>
        </authorList>
    </citation>
    <scope>NUCLEOTIDE SEQUENCE [LARGE SCALE GENOMIC DNA]</scope>
    <source>
        <strain evidence="1 2">9006-11</strain>
    </source>
</reference>
<evidence type="ECO:0000313" key="2">
    <source>
        <dbReference type="Proteomes" id="UP000092993"/>
    </source>
</evidence>
<dbReference type="Proteomes" id="UP000092993">
    <property type="component" value="Unassembled WGS sequence"/>
</dbReference>
<organism evidence="1 2">
    <name type="scientific">Grifola frondosa</name>
    <name type="common">Maitake</name>
    <name type="synonym">Polyporus frondosus</name>
    <dbReference type="NCBI Taxonomy" id="5627"/>
    <lineage>
        <taxon>Eukaryota</taxon>
        <taxon>Fungi</taxon>
        <taxon>Dikarya</taxon>
        <taxon>Basidiomycota</taxon>
        <taxon>Agaricomycotina</taxon>
        <taxon>Agaricomycetes</taxon>
        <taxon>Polyporales</taxon>
        <taxon>Grifolaceae</taxon>
        <taxon>Grifola</taxon>
    </lineage>
</organism>
<name>A0A1C7M2K0_GRIFR</name>
<gene>
    <name evidence="1" type="ORF">A0H81_10960</name>
</gene>
<evidence type="ECO:0000313" key="1">
    <source>
        <dbReference type="EMBL" id="OBZ69314.1"/>
    </source>
</evidence>
<dbReference type="AlphaFoldDB" id="A0A1C7M2K0"/>
<dbReference type="EMBL" id="LUGG01000018">
    <property type="protein sequence ID" value="OBZ69314.1"/>
    <property type="molecule type" value="Genomic_DNA"/>
</dbReference>
<proteinExistence type="predicted"/>
<comment type="caution">
    <text evidence="1">The sequence shown here is derived from an EMBL/GenBank/DDBJ whole genome shotgun (WGS) entry which is preliminary data.</text>
</comment>